<keyword evidence="1" id="KW-0677">Repeat</keyword>
<dbReference type="InterPro" id="IPR013320">
    <property type="entry name" value="ConA-like_dom_sf"/>
</dbReference>
<sequence length="754" mass="82801">MLSRVAAVKAPRTHHRRRVTGSSGRRREGGESEPQRPNMSRRVFTSAVLLLLVVMMCCGTYGAAAAGGNNGKSDLRNIYKLQGVDLFVPKQTQVVPKGGTSQETQRHSFVSPSLVSAGGVIAAFAEGRVYTFNADRGKKESSSDIVAEYIDSSWDWSTLVGKVNESTWKAHTVLGTKDGADNRVDFFYSPTTTTKGNKVFLLSGSDYEHKEIVGNRTYSGYKTKLELVVGDVREPTSSKPTERIKWGQIRSPLNESTIAAHKGNLTRLLASGGSGVLMEDGMLVFPVRAKSGNGGYYSMIIYSKDDGNKWLLSTGASPAECLNPRITEWDGSLLMIVNCKYGQRVYESRDLGATWTEAIGTLPGMWIKSKLNAILDRSFYVEALITATIHGRKVMLYTQRGDFSGEKRERALYLWVTDNNRSFYFGPLGMSSAVEREFAGSLMYSDGKLHLLQRRGSSEDSALSLFRLKDEVSTINSVLKTWAQKDAFFSSLSIPTAGLVAALSDAASNDTWIDEYLCLNATVTPNAKKVKDGFQLTGHSSGVSWSVNIPDDNVRHVSLSHNFTLVASVIIEVTPSGNTPLLTATMADNNSTHIMGLSYTANNKWETMFNNNTKTRSSTWEPKEEHQVALMLQGRKVFVYIDGQSLGEEEVPLKSETPLELVRFCFGVCGEDAGHKTDVTVKNVFLYNRPLNSTEMTAIKDRIPVPTRGPETQVEDGTERRHIPRIEGVRANAPAGSGLLPLLLLLGMWGFAAA</sequence>
<organism evidence="6 7">
    <name type="scientific">Trypanosoma cruzi (strain CL Brener)</name>
    <dbReference type="NCBI Taxonomy" id="353153"/>
    <lineage>
        <taxon>Eukaryota</taxon>
        <taxon>Discoba</taxon>
        <taxon>Euglenozoa</taxon>
        <taxon>Kinetoplastea</taxon>
        <taxon>Metakinetoplastina</taxon>
        <taxon>Trypanosomatida</taxon>
        <taxon>Trypanosomatidae</taxon>
        <taxon>Trypanosoma</taxon>
        <taxon>Schizotrypanum</taxon>
    </lineage>
</organism>
<dbReference type="PANTHER" id="PTHR10628:SF30">
    <property type="entry name" value="EXO-ALPHA-SIALIDASE"/>
    <property type="match status" value="1"/>
</dbReference>
<dbReference type="CDD" id="cd15482">
    <property type="entry name" value="Sialidase_non-viral"/>
    <property type="match status" value="1"/>
</dbReference>
<evidence type="ECO:0000259" key="5">
    <source>
        <dbReference type="Pfam" id="PF22925"/>
    </source>
</evidence>
<keyword evidence="3" id="KW-0472">Membrane</keyword>
<dbReference type="GeneID" id="3541148"/>
<dbReference type="GO" id="GO:0016020">
    <property type="term" value="C:membrane"/>
    <property type="evidence" value="ECO:0007669"/>
    <property type="project" value="TreeGrafter"/>
</dbReference>
<dbReference type="InterPro" id="IPR008377">
    <property type="entry name" value="Sialidase_trypan"/>
</dbReference>
<dbReference type="SUPFAM" id="SSF49899">
    <property type="entry name" value="Concanavalin A-like lectins/glucanases"/>
    <property type="match status" value="1"/>
</dbReference>
<reference evidence="6 7" key="1">
    <citation type="journal article" date="2005" name="Science">
        <title>The genome sequence of Trypanosoma cruzi, etiologic agent of Chagas disease.</title>
        <authorList>
            <person name="El-Sayed N.M."/>
            <person name="Myler P.J."/>
            <person name="Bartholomeu D.C."/>
            <person name="Nilsson D."/>
            <person name="Aggarwal G."/>
            <person name="Tran A.N."/>
            <person name="Ghedin E."/>
            <person name="Worthey E.A."/>
            <person name="Delcher A.L."/>
            <person name="Blandin G."/>
            <person name="Westenberger S.J."/>
            <person name="Caler E."/>
            <person name="Cerqueira G.C."/>
            <person name="Branche C."/>
            <person name="Haas B."/>
            <person name="Anupama A."/>
            <person name="Arner E."/>
            <person name="Aslund L."/>
            <person name="Attipoe P."/>
            <person name="Bontempi E."/>
            <person name="Bringaud F."/>
            <person name="Burton P."/>
            <person name="Cadag E."/>
            <person name="Campbell D.A."/>
            <person name="Carrington M."/>
            <person name="Crabtree J."/>
            <person name="Darban H."/>
            <person name="da Silveira J.F."/>
            <person name="de Jong P."/>
            <person name="Edwards K."/>
            <person name="Englund P.T."/>
            <person name="Fazelina G."/>
            <person name="Feldblyum T."/>
            <person name="Ferella M."/>
            <person name="Frasch A.C."/>
            <person name="Gull K."/>
            <person name="Horn D."/>
            <person name="Hou L."/>
            <person name="Huang Y."/>
            <person name="Kindlund E."/>
            <person name="Klingbeil M."/>
            <person name="Kluge S."/>
            <person name="Koo H."/>
            <person name="Lacerda D."/>
            <person name="Levin M.J."/>
            <person name="Lorenzi H."/>
            <person name="Louie T."/>
            <person name="Machado C.R."/>
            <person name="McCulloch R."/>
            <person name="McKenna A."/>
            <person name="Mizuno Y."/>
            <person name="Mottram J.C."/>
            <person name="Nelson S."/>
            <person name="Ochaya S."/>
            <person name="Osoegawa K."/>
            <person name="Pai G."/>
            <person name="Parsons M."/>
            <person name="Pentony M."/>
            <person name="Pettersson U."/>
            <person name="Pop M."/>
            <person name="Ramirez J.L."/>
            <person name="Rinta J."/>
            <person name="Robertson L."/>
            <person name="Salzberg S.L."/>
            <person name="Sanchez D.O."/>
            <person name="Seyler A."/>
            <person name="Sharma R."/>
            <person name="Shetty J."/>
            <person name="Simpson A.J."/>
            <person name="Sisk E."/>
            <person name="Tammi M.T."/>
            <person name="Tarleton R."/>
            <person name="Teixeira S."/>
            <person name="Van Aken S."/>
            <person name="Vogt C."/>
            <person name="Ward P.N."/>
            <person name="Wickstead B."/>
            <person name="Wortman J."/>
            <person name="White O."/>
            <person name="Fraser C.M."/>
            <person name="Stuart K.D."/>
            <person name="Andersson B."/>
        </authorList>
    </citation>
    <scope>NUCLEOTIDE SEQUENCE [LARGE SCALE GENOMIC DNA]</scope>
    <source>
        <strain evidence="6 7">CL Brener</strain>
    </source>
</reference>
<dbReference type="InParanoid" id="Q4D7N9"/>
<feature type="transmembrane region" description="Helical" evidence="3">
    <location>
        <begin position="43"/>
        <end position="64"/>
    </location>
</feature>
<dbReference type="KEGG" id="tcr:503447.20"/>
<feature type="domain" description="Trans-sialidase C-terminal" evidence="5">
    <location>
        <begin position="495"/>
        <end position="693"/>
    </location>
</feature>
<evidence type="ECO:0000256" key="2">
    <source>
        <dbReference type="SAM" id="MobiDB-lite"/>
    </source>
</evidence>
<feature type="domain" description="Sialidase" evidence="4">
    <location>
        <begin position="112"/>
        <end position="448"/>
    </location>
</feature>
<dbReference type="GO" id="GO:0005737">
    <property type="term" value="C:cytoplasm"/>
    <property type="evidence" value="ECO:0007669"/>
    <property type="project" value="TreeGrafter"/>
</dbReference>
<feature type="region of interest" description="Disordered" evidence="2">
    <location>
        <begin position="1"/>
        <end position="39"/>
    </location>
</feature>
<dbReference type="eggNOG" id="ENOG502S3YU">
    <property type="taxonomic scope" value="Eukaryota"/>
</dbReference>
<evidence type="ECO:0000313" key="6">
    <source>
        <dbReference type="EMBL" id="EAN88538.1"/>
    </source>
</evidence>
<dbReference type="SUPFAM" id="SSF50939">
    <property type="entry name" value="Sialidases"/>
    <property type="match status" value="1"/>
</dbReference>
<dbReference type="EMBL" id="AAHK01000871">
    <property type="protein sequence ID" value="EAN88538.1"/>
    <property type="molecule type" value="Genomic_DNA"/>
</dbReference>
<dbReference type="PANTHER" id="PTHR10628">
    <property type="entry name" value="SIALIDASE"/>
    <property type="match status" value="1"/>
</dbReference>
<feature type="compositionally biased region" description="Basic and acidic residues" evidence="2">
    <location>
        <begin position="25"/>
        <end position="34"/>
    </location>
</feature>
<comment type="caution">
    <text evidence="6">The sequence shown here is derived from an EMBL/GenBank/DDBJ whole genome shotgun (WGS) entry which is preliminary data.</text>
</comment>
<dbReference type="Pfam" id="PF22925">
    <property type="entry name" value="TS_C"/>
    <property type="match status" value="1"/>
</dbReference>
<keyword evidence="7" id="KW-1185">Reference proteome</keyword>
<dbReference type="RefSeq" id="XP_810389.1">
    <property type="nucleotide sequence ID" value="XM_805296.1"/>
</dbReference>
<dbReference type="Pfam" id="PF13859">
    <property type="entry name" value="BNR_3"/>
    <property type="match status" value="1"/>
</dbReference>
<dbReference type="InterPro" id="IPR011040">
    <property type="entry name" value="Sialidase"/>
</dbReference>
<dbReference type="Gene3D" id="2.60.120.200">
    <property type="match status" value="1"/>
</dbReference>
<dbReference type="PaxDb" id="353153-Q4D7N9"/>
<dbReference type="PRINTS" id="PR01803">
    <property type="entry name" value="TCSIALIDASE"/>
</dbReference>
<dbReference type="InterPro" id="IPR026856">
    <property type="entry name" value="Sialidase_fam"/>
</dbReference>
<dbReference type="GO" id="GO:0006689">
    <property type="term" value="P:ganglioside catabolic process"/>
    <property type="evidence" value="ECO:0007669"/>
    <property type="project" value="TreeGrafter"/>
</dbReference>
<evidence type="ECO:0000256" key="3">
    <source>
        <dbReference type="SAM" id="Phobius"/>
    </source>
</evidence>
<evidence type="ECO:0000259" key="4">
    <source>
        <dbReference type="Pfam" id="PF13859"/>
    </source>
</evidence>
<protein>
    <submittedName>
        <fullName evidence="6">Trans-sialidase, putative</fullName>
    </submittedName>
</protein>
<gene>
    <name evidence="6" type="ORF">Tc00.1047053503447.20</name>
</gene>
<evidence type="ECO:0000256" key="1">
    <source>
        <dbReference type="ARBA" id="ARBA00022737"/>
    </source>
</evidence>
<dbReference type="SMR" id="Q4D7N9"/>
<proteinExistence type="predicted"/>
<name>Q4D7N9_TRYCC</name>
<dbReference type="GO" id="GO:0004308">
    <property type="term" value="F:exo-alpha-sialidase activity"/>
    <property type="evidence" value="ECO:0007669"/>
    <property type="project" value="InterPro"/>
</dbReference>
<dbReference type="InterPro" id="IPR036278">
    <property type="entry name" value="Sialidase_sf"/>
</dbReference>
<dbReference type="GO" id="GO:0009313">
    <property type="term" value="P:oligosaccharide catabolic process"/>
    <property type="evidence" value="ECO:0007669"/>
    <property type="project" value="TreeGrafter"/>
</dbReference>
<keyword evidence="3" id="KW-0812">Transmembrane</keyword>
<dbReference type="Pfam" id="PF11052">
    <property type="entry name" value="Tr-sialidase_C"/>
    <property type="match status" value="1"/>
</dbReference>
<dbReference type="Proteomes" id="UP000002296">
    <property type="component" value="Unassembled WGS sequence"/>
</dbReference>
<dbReference type="AlphaFoldDB" id="Q4D7N9"/>
<accession>Q4D7N9</accession>
<dbReference type="InterPro" id="IPR021287">
    <property type="entry name" value="Trans-sialidase_CS"/>
</dbReference>
<evidence type="ECO:0000313" key="7">
    <source>
        <dbReference type="Proteomes" id="UP000002296"/>
    </source>
</evidence>
<dbReference type="Gene3D" id="2.120.10.10">
    <property type="match status" value="1"/>
</dbReference>
<dbReference type="InterPro" id="IPR055239">
    <property type="entry name" value="TS_C"/>
</dbReference>
<keyword evidence="3" id="KW-1133">Transmembrane helix</keyword>